<dbReference type="GO" id="GO:0016491">
    <property type="term" value="F:oxidoreductase activity"/>
    <property type="evidence" value="ECO:0007669"/>
    <property type="project" value="UniProtKB-KW"/>
</dbReference>
<dbReference type="PHI-base" id="PHI:2227"/>
<dbReference type="Pfam" id="PF01593">
    <property type="entry name" value="Amino_oxidase"/>
    <property type="match status" value="1"/>
</dbReference>
<dbReference type="PANTHER" id="PTHR10742:SF386">
    <property type="entry name" value="LYSINE-SPECIFIC HISTONE DEMETHYLASE 1A"/>
    <property type="match status" value="1"/>
</dbReference>
<sequence>MAKAAAATSSATTAASHMLDVLIIGAGWSGLSAALKLSQAGRKVAILEARERIGGRAFTHTWNDKTDLNDTSRTLTAPSAADYWCDLGCSWIHGYLEGTPLKALTDKYSIPVTLASERETVVVAEQGPLPQALSHKLIANLATAQQAAKTAALDHTTTPPDANTSLADFLYSDHSPLFANLASETEKSVARHVARMLHIPLGIELEKASLKWHGFEHAFAGTDAAPKGGFTTMINKMVNEITSLGASIYTGQEVQSVQDGDNVKVTTKQGEQYTAHTALVTIPLAVLKNTAGRLFEPALPERRLETIKRVSVGNLNKVLLHYHQPWWNATTGTFLVVPCSLAVPSSVKSEAQKELWHLYSSTTLIVASLSSEQRASEAGGSGASNSLLVMIGADSARQLEAYERLDAGNTLHTYLVARIVGSDHASTQPPKHIFYSRWANHAFTGGATTSPVSTASGSSPLDFEMLSRPLWNGRLGFAGEHTEINRESRSFRSHHDAHRSNEPINKLPISFFFFIPTVNRSRLGSRRLRVWPARSESSLGVSGQAVSSNSQQALNESDEAGRRFYFDFVDTLRYQES</sequence>
<organism evidence="4">
    <name type="scientific">Mycosarcoma maydis</name>
    <name type="common">Corn smut fungus</name>
    <name type="synonym">Ustilago maydis</name>
    <dbReference type="NCBI Taxonomy" id="5270"/>
    <lineage>
        <taxon>Eukaryota</taxon>
        <taxon>Fungi</taxon>
        <taxon>Dikarya</taxon>
        <taxon>Basidiomycota</taxon>
        <taxon>Ustilaginomycotina</taxon>
        <taxon>Ustilaginomycetes</taxon>
        <taxon>Ustilaginales</taxon>
        <taxon>Ustilaginaceae</taxon>
        <taxon>Mycosarcoma</taxon>
    </lineage>
</organism>
<dbReference type="EC" id="1.5.3.11" evidence="4"/>
<evidence type="ECO:0000256" key="2">
    <source>
        <dbReference type="ARBA" id="ARBA00023002"/>
    </source>
</evidence>
<name>D4III8_MYCMD</name>
<keyword evidence="2 4" id="KW-0560">Oxidoreductase</keyword>
<dbReference type="SUPFAM" id="SSF51905">
    <property type="entry name" value="FAD/NAD(P)-binding domain"/>
    <property type="match status" value="1"/>
</dbReference>
<comment type="similarity">
    <text evidence="1">Belongs to the flavin monoamine oxidase family.</text>
</comment>
<dbReference type="EMBL" id="FN689796">
    <property type="protein sequence ID" value="CBL29058.1"/>
    <property type="molecule type" value="Genomic_DNA"/>
</dbReference>
<dbReference type="Gene3D" id="3.50.50.60">
    <property type="entry name" value="FAD/NAD(P)-binding domain"/>
    <property type="match status" value="1"/>
</dbReference>
<dbReference type="Gene3D" id="3.90.660.10">
    <property type="match status" value="1"/>
</dbReference>
<dbReference type="AlphaFoldDB" id="D4III8"/>
<dbReference type="InterPro" id="IPR036188">
    <property type="entry name" value="FAD/NAD-bd_sf"/>
</dbReference>
<dbReference type="VEuPathDB" id="FungiDB:UMAG_05850"/>
<dbReference type="InterPro" id="IPR050281">
    <property type="entry name" value="Flavin_monoamine_oxidase"/>
</dbReference>
<reference evidence="4" key="1">
    <citation type="journal article" date="2010" name="FEMS Yeast Res.">
        <title>Life without putrescine: disruption of the gene-encoding polyamine oxidase in Ustilago maydis odc mutants.</title>
        <authorList>
            <person name="Valdes-Santiago L."/>
            <person name="Guzman-de-Pena D."/>
            <person name="Ruiz-Herrera J."/>
        </authorList>
    </citation>
    <scope>NUCLEOTIDE SEQUENCE</scope>
    <source>
        <strain evidence="4">FB2</strain>
    </source>
</reference>
<protein>
    <submittedName>
        <fullName evidence="4">Polyamine oxidase</fullName>
        <ecNumber evidence="4">1.5.3.11</ecNumber>
    </submittedName>
</protein>
<feature type="domain" description="Amine oxidase" evidence="3">
    <location>
        <begin position="29"/>
        <end position="483"/>
    </location>
</feature>
<evidence type="ECO:0000313" key="4">
    <source>
        <dbReference type="EMBL" id="CBL29058.1"/>
    </source>
</evidence>
<proteinExistence type="inferred from homology"/>
<dbReference type="InterPro" id="IPR002937">
    <property type="entry name" value="Amino_oxidase"/>
</dbReference>
<evidence type="ECO:0000256" key="1">
    <source>
        <dbReference type="ARBA" id="ARBA00005995"/>
    </source>
</evidence>
<dbReference type="PANTHER" id="PTHR10742">
    <property type="entry name" value="FLAVIN MONOAMINE OXIDASE"/>
    <property type="match status" value="1"/>
</dbReference>
<dbReference type="OMA" id="CITGCHS"/>
<gene>
    <name evidence="4" type="primary">pao</name>
</gene>
<accession>D4III8</accession>
<dbReference type="SUPFAM" id="SSF54373">
    <property type="entry name" value="FAD-linked reductases, C-terminal domain"/>
    <property type="match status" value="1"/>
</dbReference>
<evidence type="ECO:0000259" key="3">
    <source>
        <dbReference type="Pfam" id="PF01593"/>
    </source>
</evidence>